<keyword evidence="1" id="KW-1133">Transmembrane helix</keyword>
<gene>
    <name evidence="2" type="ORF">RCOM_1629010</name>
</gene>
<dbReference type="PANTHER" id="PTHR33710">
    <property type="entry name" value="BNAC02G09200D PROTEIN"/>
    <property type="match status" value="1"/>
</dbReference>
<proteinExistence type="predicted"/>
<organism evidence="2 3">
    <name type="scientific">Ricinus communis</name>
    <name type="common">Castor bean</name>
    <dbReference type="NCBI Taxonomy" id="3988"/>
    <lineage>
        <taxon>Eukaryota</taxon>
        <taxon>Viridiplantae</taxon>
        <taxon>Streptophyta</taxon>
        <taxon>Embryophyta</taxon>
        <taxon>Tracheophyta</taxon>
        <taxon>Spermatophyta</taxon>
        <taxon>Magnoliopsida</taxon>
        <taxon>eudicotyledons</taxon>
        <taxon>Gunneridae</taxon>
        <taxon>Pentapetalae</taxon>
        <taxon>rosids</taxon>
        <taxon>fabids</taxon>
        <taxon>Malpighiales</taxon>
        <taxon>Euphorbiaceae</taxon>
        <taxon>Acalyphoideae</taxon>
        <taxon>Acalypheae</taxon>
        <taxon>Ricinus</taxon>
    </lineage>
</organism>
<dbReference type="eggNOG" id="KOG1075">
    <property type="taxonomic scope" value="Eukaryota"/>
</dbReference>
<protein>
    <recommendedName>
        <fullName evidence="4">Endonuclease/exonuclease/phosphatase domain-containing protein</fullName>
    </recommendedName>
</protein>
<evidence type="ECO:0000256" key="1">
    <source>
        <dbReference type="SAM" id="Phobius"/>
    </source>
</evidence>
<evidence type="ECO:0000313" key="3">
    <source>
        <dbReference type="Proteomes" id="UP000008311"/>
    </source>
</evidence>
<dbReference type="SUPFAM" id="SSF56219">
    <property type="entry name" value="DNase I-like"/>
    <property type="match status" value="1"/>
</dbReference>
<dbReference type="EMBL" id="EQ973988">
    <property type="protein sequence ID" value="EEF36157.1"/>
    <property type="molecule type" value="Genomic_DNA"/>
</dbReference>
<dbReference type="Gene3D" id="3.60.10.10">
    <property type="entry name" value="Endonuclease/exonuclease/phosphatase"/>
    <property type="match status" value="1"/>
</dbReference>
<evidence type="ECO:0000313" key="2">
    <source>
        <dbReference type="EMBL" id="EEF36157.1"/>
    </source>
</evidence>
<keyword evidence="1" id="KW-0472">Membrane</keyword>
<sequence>MARNLWVKIIRLKNKLLYNHCQPISKFLNNFENPNPALLQVSSFTCSSLAVAATLCVMLLSRRRRKTLSKCSSLAVAAFSTPNSSHKWSLTGFYGWPEQENKYKTWDLLRLLNPGNTHAWGCVSDFNKVMWTHEKERGIIRSNVAMNIFREAVEDCELMDMGFGRNMFTWSNGQEGDKNIRERLDMALNNNAWSLMFPADLVRHLVRVQSDHSPIFICFDVCSGNNELRRRKEIRRFLFESMWLHHEGCKEAVREGWNGRDFIEKV</sequence>
<dbReference type="InterPro" id="IPR036691">
    <property type="entry name" value="Endo/exonu/phosph_ase_sf"/>
</dbReference>
<reference evidence="3" key="1">
    <citation type="journal article" date="2010" name="Nat. Biotechnol.">
        <title>Draft genome sequence of the oilseed species Ricinus communis.</title>
        <authorList>
            <person name="Chan A.P."/>
            <person name="Crabtree J."/>
            <person name="Zhao Q."/>
            <person name="Lorenzi H."/>
            <person name="Orvis J."/>
            <person name="Puiu D."/>
            <person name="Melake-Berhan A."/>
            <person name="Jones K.M."/>
            <person name="Redman J."/>
            <person name="Chen G."/>
            <person name="Cahoon E.B."/>
            <person name="Gedil M."/>
            <person name="Stanke M."/>
            <person name="Haas B.J."/>
            <person name="Wortman J.R."/>
            <person name="Fraser-Liggett C.M."/>
            <person name="Ravel J."/>
            <person name="Rabinowicz P.D."/>
        </authorList>
    </citation>
    <scope>NUCLEOTIDE SEQUENCE [LARGE SCALE GENOMIC DNA]</scope>
    <source>
        <strain evidence="3">cv. Hale</strain>
    </source>
</reference>
<feature type="transmembrane region" description="Helical" evidence="1">
    <location>
        <begin position="37"/>
        <end position="60"/>
    </location>
</feature>
<name>B9SJP7_RICCO</name>
<keyword evidence="1" id="KW-0812">Transmembrane</keyword>
<dbReference type="Proteomes" id="UP000008311">
    <property type="component" value="Unassembled WGS sequence"/>
</dbReference>
<dbReference type="InParanoid" id="B9SJP7"/>
<dbReference type="PANTHER" id="PTHR33710:SF77">
    <property type="entry name" value="DNASE I-LIKE SUPERFAMILY PROTEIN"/>
    <property type="match status" value="1"/>
</dbReference>
<evidence type="ECO:0008006" key="4">
    <source>
        <dbReference type="Google" id="ProtNLM"/>
    </source>
</evidence>
<dbReference type="AlphaFoldDB" id="B9SJP7"/>
<keyword evidence="3" id="KW-1185">Reference proteome</keyword>
<accession>B9SJP7</accession>